<dbReference type="InterPro" id="IPR013740">
    <property type="entry name" value="Redoxin"/>
</dbReference>
<accession>A0A3Q8X6X8</accession>
<gene>
    <name evidence="3" type="ORF">EJC50_19335</name>
</gene>
<sequence>MNRKKWSLVALTLLSLLLLLSACGNTKSDSTAASNAVSVSVKNKGSAAPKFDLMDLDGNRVTLASLAGQKVYVKYWASWCPICLAGMDELNTLAGQKNDFKVITIVSPNYNGEQSTSDFTEWFKGLQAENTGKNIHVLLDPDGKWAKKFGIRGYPTSLYIGSDGVLVKTAPGQNTNDVIINTFKQIS</sequence>
<evidence type="ECO:0000313" key="3">
    <source>
        <dbReference type="EMBL" id="AZN41590.1"/>
    </source>
</evidence>
<dbReference type="PANTHER" id="PTHR42852:SF16">
    <property type="entry name" value="THIOL:DISULFIDE INTERCHANGE PROTEIN TLPA"/>
    <property type="match status" value="1"/>
</dbReference>
<evidence type="ECO:0000256" key="1">
    <source>
        <dbReference type="SAM" id="SignalP"/>
    </source>
</evidence>
<proteinExistence type="predicted"/>
<feature type="signal peptide" evidence="1">
    <location>
        <begin position="1"/>
        <end position="22"/>
    </location>
</feature>
<dbReference type="InterPro" id="IPR013766">
    <property type="entry name" value="Thioredoxin_domain"/>
</dbReference>
<dbReference type="Proteomes" id="UP000272528">
    <property type="component" value="Chromosome"/>
</dbReference>
<dbReference type="EMBL" id="CP034437">
    <property type="protein sequence ID" value="AZN41590.1"/>
    <property type="molecule type" value="Genomic_DNA"/>
</dbReference>
<dbReference type="PROSITE" id="PS51257">
    <property type="entry name" value="PROKAR_LIPOPROTEIN"/>
    <property type="match status" value="1"/>
</dbReference>
<dbReference type="Pfam" id="PF08534">
    <property type="entry name" value="Redoxin"/>
    <property type="match status" value="1"/>
</dbReference>
<dbReference type="KEGG" id="palb:EJC50_19335"/>
<keyword evidence="1" id="KW-0732">Signal</keyword>
<dbReference type="OrthoDB" id="25753at2"/>
<dbReference type="PANTHER" id="PTHR42852">
    <property type="entry name" value="THIOL:DISULFIDE INTERCHANGE PROTEIN DSBE"/>
    <property type="match status" value="1"/>
</dbReference>
<dbReference type="InterPro" id="IPR036249">
    <property type="entry name" value="Thioredoxin-like_sf"/>
</dbReference>
<organism evidence="3 4">
    <name type="scientific">Paenibacillus albus</name>
    <dbReference type="NCBI Taxonomy" id="2495582"/>
    <lineage>
        <taxon>Bacteria</taxon>
        <taxon>Bacillati</taxon>
        <taxon>Bacillota</taxon>
        <taxon>Bacilli</taxon>
        <taxon>Bacillales</taxon>
        <taxon>Paenibacillaceae</taxon>
        <taxon>Paenibacillus</taxon>
    </lineage>
</organism>
<evidence type="ECO:0000259" key="2">
    <source>
        <dbReference type="PROSITE" id="PS51352"/>
    </source>
</evidence>
<feature type="chain" id="PRO_5038511739" evidence="1">
    <location>
        <begin position="23"/>
        <end position="187"/>
    </location>
</feature>
<reference evidence="4" key="1">
    <citation type="submission" date="2018-12" db="EMBL/GenBank/DDBJ databases">
        <title>Genome sequence of Peanibacillus sp.</title>
        <authorList>
            <person name="Subramani G."/>
            <person name="Srinivasan S."/>
            <person name="Kim M.K."/>
        </authorList>
    </citation>
    <scope>NUCLEOTIDE SEQUENCE [LARGE SCALE GENOMIC DNA]</scope>
    <source>
        <strain evidence="4">18JY67-1</strain>
    </source>
</reference>
<dbReference type="AlphaFoldDB" id="A0A3Q8X6X8"/>
<dbReference type="PROSITE" id="PS51352">
    <property type="entry name" value="THIOREDOXIN_2"/>
    <property type="match status" value="1"/>
</dbReference>
<protein>
    <submittedName>
        <fullName evidence="3">Redoxin domain-containing protein</fullName>
    </submittedName>
</protein>
<dbReference type="RefSeq" id="WP_126017296.1">
    <property type="nucleotide sequence ID" value="NZ_CP034437.1"/>
</dbReference>
<evidence type="ECO:0000313" key="4">
    <source>
        <dbReference type="Proteomes" id="UP000272528"/>
    </source>
</evidence>
<dbReference type="InterPro" id="IPR050553">
    <property type="entry name" value="Thioredoxin_ResA/DsbE_sf"/>
</dbReference>
<dbReference type="Gene3D" id="3.40.30.10">
    <property type="entry name" value="Glutaredoxin"/>
    <property type="match status" value="1"/>
</dbReference>
<dbReference type="CDD" id="cd02966">
    <property type="entry name" value="TlpA_like_family"/>
    <property type="match status" value="1"/>
</dbReference>
<name>A0A3Q8X6X8_9BACL</name>
<dbReference type="GO" id="GO:0016491">
    <property type="term" value="F:oxidoreductase activity"/>
    <property type="evidence" value="ECO:0007669"/>
    <property type="project" value="InterPro"/>
</dbReference>
<feature type="domain" description="Thioredoxin" evidence="2">
    <location>
        <begin position="42"/>
        <end position="187"/>
    </location>
</feature>
<keyword evidence="4" id="KW-1185">Reference proteome</keyword>
<dbReference type="SUPFAM" id="SSF52833">
    <property type="entry name" value="Thioredoxin-like"/>
    <property type="match status" value="1"/>
</dbReference>